<evidence type="ECO:0000313" key="1">
    <source>
        <dbReference type="EMBL" id="WEJ63085.1"/>
    </source>
</evidence>
<accession>A0ABY8CAS8</accession>
<evidence type="ECO:0000313" key="2">
    <source>
        <dbReference type="Proteomes" id="UP001222275"/>
    </source>
</evidence>
<keyword evidence="2" id="KW-1185">Reference proteome</keyword>
<reference evidence="1 2" key="1">
    <citation type="submission" date="2022-06" db="EMBL/GenBank/DDBJ databases">
        <title>Thiomicrohabdus sp. nov, an obligately chemolithoautotrophic, sulfur-oxidizing bacterium isolated from beach of Guanyin Mountain. Amoy.</title>
        <authorList>
            <person name="Zhu H."/>
        </authorList>
    </citation>
    <scope>NUCLEOTIDE SEQUENCE [LARGE SCALE GENOMIC DNA]</scope>
    <source>
        <strain evidence="1 2">XGS-01</strain>
    </source>
</reference>
<proteinExistence type="predicted"/>
<gene>
    <name evidence="1" type="ORF">NR989_02205</name>
</gene>
<name>A0ABY8CAS8_9GAMM</name>
<dbReference type="RefSeq" id="WP_275595338.1">
    <property type="nucleotide sequence ID" value="NZ_CP102381.1"/>
</dbReference>
<dbReference type="Proteomes" id="UP001222275">
    <property type="component" value="Chromosome"/>
</dbReference>
<protein>
    <submittedName>
        <fullName evidence="1">Uncharacterized protein</fullName>
    </submittedName>
</protein>
<organism evidence="1 2">
    <name type="scientific">Thiomicrorhabdus lithotrophica</name>
    <dbReference type="NCBI Taxonomy" id="2949997"/>
    <lineage>
        <taxon>Bacteria</taxon>
        <taxon>Pseudomonadati</taxon>
        <taxon>Pseudomonadota</taxon>
        <taxon>Gammaproteobacteria</taxon>
        <taxon>Thiotrichales</taxon>
        <taxon>Piscirickettsiaceae</taxon>
        <taxon>Thiomicrorhabdus</taxon>
    </lineage>
</organism>
<sequence length="193" mass="21437">MIKLSQGIVKPFLSVIFCSLFILPGLVSSAESQVAQDYHMSIYKDVQGSTDAIELFTKAEDKRVFFGVTCSLQSAMPLIQVILFDDEIMSETPKLLSIKIEIDGKALAEELQGIINVVDNTEELSNKIRLEIVTKRGGSFQALQEAYKAMLITMQQGEALKVTLSHRTLEAKEITFSLKGLKQLLQSNQAVCY</sequence>
<dbReference type="EMBL" id="CP102381">
    <property type="protein sequence ID" value="WEJ63085.1"/>
    <property type="molecule type" value="Genomic_DNA"/>
</dbReference>